<gene>
    <name evidence="7" type="ORF">ACFQWG_03340</name>
</gene>
<dbReference type="Pfam" id="PF01979">
    <property type="entry name" value="Amidohydro_1"/>
    <property type="match status" value="1"/>
</dbReference>
<accession>A0ABW2SJH7</accession>
<evidence type="ECO:0000259" key="6">
    <source>
        <dbReference type="Pfam" id="PF01979"/>
    </source>
</evidence>
<evidence type="ECO:0000256" key="5">
    <source>
        <dbReference type="PIRNR" id="PIRNR038994"/>
    </source>
</evidence>
<dbReference type="Gene3D" id="2.30.40.10">
    <property type="entry name" value="Urease, subunit C, domain 1"/>
    <property type="match status" value="1"/>
</dbReference>
<comment type="similarity">
    <text evidence="1 5">Belongs to the metallo-dependent hydrolases superfamily. NagA family.</text>
</comment>
<feature type="domain" description="Amidohydrolase-related" evidence="6">
    <location>
        <begin position="60"/>
        <end position="394"/>
    </location>
</feature>
<evidence type="ECO:0000313" key="8">
    <source>
        <dbReference type="Proteomes" id="UP001596527"/>
    </source>
</evidence>
<sequence length="409" mass="42159">METKRIVVRGRTVLDDSVAEDGAVVLRGDRILWAGAVADAGSAGEDVARAVRSAPPSRRTVIPGLVDVHCHGGGGASFPNAETAEEAMTAVLEHRRHGTTSLVGSCVTAAPEILLARAQMMAGLARRGELAGIHFEGPFVSRERCGAQDPAFIVDPDAGLTRALLDAAGGHAVTMTLAPEKPGAFGPGSVAEVLIEGGALPSWGHTDSAPGAARAALEYSREKLEARGEAGRRSARATVTHLFNGMRPLHHRDPGPIAEFVSDAARGGAIVEMICDGVHLAPSLVRDVYETVGRDSCVFVTDAMAAAGMADGRYQLGPQAVTVTDGVARLSEGGSIAGGTAHLLDCVRVAVQQAGIPLADAVHMASAQGADILGDPRVGRLAAGAFADLVETDGDLRAVRVWRRGEPVG</sequence>
<evidence type="ECO:0000256" key="3">
    <source>
        <dbReference type="ARBA" id="ARBA00022801"/>
    </source>
</evidence>
<keyword evidence="3 5" id="KW-0378">Hydrolase</keyword>
<dbReference type="SUPFAM" id="SSF51338">
    <property type="entry name" value="Composite domain of metallo-dependent hydrolases"/>
    <property type="match status" value="1"/>
</dbReference>
<evidence type="ECO:0000256" key="2">
    <source>
        <dbReference type="ARBA" id="ARBA00022723"/>
    </source>
</evidence>
<keyword evidence="2" id="KW-0479">Metal-binding</keyword>
<keyword evidence="4 5" id="KW-0119">Carbohydrate metabolism</keyword>
<dbReference type="PANTHER" id="PTHR11113:SF14">
    <property type="entry name" value="N-ACETYLGLUCOSAMINE-6-PHOSPHATE DEACETYLASE"/>
    <property type="match status" value="1"/>
</dbReference>
<name>A0ABW2SJH7_9ACTO</name>
<dbReference type="Gene3D" id="3.20.20.140">
    <property type="entry name" value="Metal-dependent hydrolases"/>
    <property type="match status" value="1"/>
</dbReference>
<dbReference type="PIRSF" id="PIRSF038994">
    <property type="entry name" value="NagA"/>
    <property type="match status" value="1"/>
</dbReference>
<comment type="caution">
    <text evidence="7">The sequence shown here is derived from an EMBL/GenBank/DDBJ whole genome shotgun (WGS) entry which is preliminary data.</text>
</comment>
<evidence type="ECO:0000256" key="4">
    <source>
        <dbReference type="ARBA" id="ARBA00023277"/>
    </source>
</evidence>
<dbReference type="Proteomes" id="UP001596527">
    <property type="component" value="Unassembled WGS sequence"/>
</dbReference>
<organism evidence="7 8">
    <name type="scientific">Schaalia naturae</name>
    <dbReference type="NCBI Taxonomy" id="635203"/>
    <lineage>
        <taxon>Bacteria</taxon>
        <taxon>Bacillati</taxon>
        <taxon>Actinomycetota</taxon>
        <taxon>Actinomycetes</taxon>
        <taxon>Actinomycetales</taxon>
        <taxon>Actinomycetaceae</taxon>
        <taxon>Schaalia</taxon>
    </lineage>
</organism>
<dbReference type="InterPro" id="IPR003764">
    <property type="entry name" value="GlcNAc_6-P_deAcase"/>
</dbReference>
<keyword evidence="8" id="KW-1185">Reference proteome</keyword>
<dbReference type="InterPro" id="IPR032466">
    <property type="entry name" value="Metal_Hydrolase"/>
</dbReference>
<dbReference type="InterPro" id="IPR011059">
    <property type="entry name" value="Metal-dep_hydrolase_composite"/>
</dbReference>
<evidence type="ECO:0000256" key="1">
    <source>
        <dbReference type="ARBA" id="ARBA00010716"/>
    </source>
</evidence>
<reference evidence="8" key="1">
    <citation type="journal article" date="2019" name="Int. J. Syst. Evol. Microbiol.">
        <title>The Global Catalogue of Microorganisms (GCM) 10K type strain sequencing project: providing services to taxonomists for standard genome sequencing and annotation.</title>
        <authorList>
            <consortium name="The Broad Institute Genomics Platform"/>
            <consortium name="The Broad Institute Genome Sequencing Center for Infectious Disease"/>
            <person name="Wu L."/>
            <person name="Ma J."/>
        </authorList>
    </citation>
    <scope>NUCLEOTIDE SEQUENCE [LARGE SCALE GENOMIC DNA]</scope>
    <source>
        <strain evidence="8">CCUG 56698</strain>
    </source>
</reference>
<dbReference type="RefSeq" id="WP_380972092.1">
    <property type="nucleotide sequence ID" value="NZ_JBHTEF010000001.1"/>
</dbReference>
<proteinExistence type="inferred from homology"/>
<protein>
    <submittedName>
        <fullName evidence="7">N-acetylglucosamine-6-phosphate deacetylase</fullName>
        <ecNumber evidence="7">3.5.1.25</ecNumber>
    </submittedName>
</protein>
<dbReference type="GO" id="GO:0008448">
    <property type="term" value="F:N-acetylglucosamine-6-phosphate deacetylase activity"/>
    <property type="evidence" value="ECO:0007669"/>
    <property type="project" value="UniProtKB-EC"/>
</dbReference>
<evidence type="ECO:0000313" key="7">
    <source>
        <dbReference type="EMBL" id="MFC7580257.1"/>
    </source>
</evidence>
<dbReference type="SUPFAM" id="SSF51556">
    <property type="entry name" value="Metallo-dependent hydrolases"/>
    <property type="match status" value="1"/>
</dbReference>
<dbReference type="InterPro" id="IPR006680">
    <property type="entry name" value="Amidohydro-rel"/>
</dbReference>
<dbReference type="EMBL" id="JBHTEF010000001">
    <property type="protein sequence ID" value="MFC7580257.1"/>
    <property type="molecule type" value="Genomic_DNA"/>
</dbReference>
<dbReference type="EC" id="3.5.1.25" evidence="7"/>
<dbReference type="PANTHER" id="PTHR11113">
    <property type="entry name" value="N-ACETYLGLUCOSAMINE-6-PHOSPHATE DEACETYLASE"/>
    <property type="match status" value="1"/>
</dbReference>